<protein>
    <submittedName>
        <fullName evidence="1">Methyl esterase</fullName>
    </submittedName>
</protein>
<evidence type="ECO:0000313" key="2">
    <source>
        <dbReference type="Proteomes" id="UP001163823"/>
    </source>
</evidence>
<dbReference type="PANTHER" id="PTHR10992:SF785">
    <property type="entry name" value="METHYLESTERASE 14, CHLOROPLASTIC-RELATED"/>
    <property type="match status" value="1"/>
</dbReference>
<dbReference type="GO" id="GO:0080032">
    <property type="term" value="F:methyl jasmonate esterase activity"/>
    <property type="evidence" value="ECO:0007669"/>
    <property type="project" value="TreeGrafter"/>
</dbReference>
<sequence>MVSIRPSPLGPIMEKLSLSPENYGSGRRFYIQTLDDHALSPDVQEKLVMENQPEGVFKIKGSDHCLFFSKPQSVHKFLVEIALIP</sequence>
<comment type="caution">
    <text evidence="1">The sequence shown here is derived from an EMBL/GenBank/DDBJ whole genome shotgun (WGS) entry which is preliminary data.</text>
</comment>
<name>A0AAD7QJN0_QUISA</name>
<dbReference type="InterPro" id="IPR045889">
    <property type="entry name" value="MES/HNL"/>
</dbReference>
<dbReference type="InterPro" id="IPR029058">
    <property type="entry name" value="AB_hydrolase_fold"/>
</dbReference>
<dbReference type="EMBL" id="JARAOO010000001">
    <property type="protein sequence ID" value="KAJ7982751.1"/>
    <property type="molecule type" value="Genomic_DNA"/>
</dbReference>
<dbReference type="Gene3D" id="3.40.50.1820">
    <property type="entry name" value="alpha/beta hydrolase"/>
    <property type="match status" value="1"/>
</dbReference>
<dbReference type="Proteomes" id="UP001163823">
    <property type="component" value="Chromosome 1"/>
</dbReference>
<proteinExistence type="predicted"/>
<accession>A0AAD7QJN0</accession>
<dbReference type="PANTHER" id="PTHR10992">
    <property type="entry name" value="METHYLESTERASE FAMILY MEMBER"/>
    <property type="match status" value="1"/>
</dbReference>
<evidence type="ECO:0000313" key="1">
    <source>
        <dbReference type="EMBL" id="KAJ7982751.1"/>
    </source>
</evidence>
<dbReference type="GO" id="GO:0080030">
    <property type="term" value="F:methyl indole-3-acetate esterase activity"/>
    <property type="evidence" value="ECO:0007669"/>
    <property type="project" value="TreeGrafter"/>
</dbReference>
<keyword evidence="2" id="KW-1185">Reference proteome</keyword>
<gene>
    <name evidence="1" type="ORF">O6P43_001838</name>
</gene>
<reference evidence="1 2" key="1">
    <citation type="journal article" date="2023" name="Science">
        <title>Elucidation of the pathway for biosynthesis of saponin adjuvants from the soapbark tree.</title>
        <authorList>
            <person name="Reed J."/>
            <person name="Orme A."/>
            <person name="El-Demerdash A."/>
            <person name="Owen C."/>
            <person name="Martin L.B.B."/>
            <person name="Misra R.C."/>
            <person name="Kikuchi S."/>
            <person name="Rejzek M."/>
            <person name="Martin A.C."/>
            <person name="Harkess A."/>
            <person name="Leebens-Mack J."/>
            <person name="Louveau T."/>
            <person name="Stephenson M.J."/>
            <person name="Osbourn A."/>
        </authorList>
    </citation>
    <scope>NUCLEOTIDE SEQUENCE [LARGE SCALE GENOMIC DNA]</scope>
    <source>
        <strain evidence="1">S10</strain>
    </source>
</reference>
<dbReference type="GO" id="GO:0009694">
    <property type="term" value="P:jasmonic acid metabolic process"/>
    <property type="evidence" value="ECO:0007669"/>
    <property type="project" value="TreeGrafter"/>
</dbReference>
<organism evidence="1 2">
    <name type="scientific">Quillaja saponaria</name>
    <name type="common">Soap bark tree</name>
    <dbReference type="NCBI Taxonomy" id="32244"/>
    <lineage>
        <taxon>Eukaryota</taxon>
        <taxon>Viridiplantae</taxon>
        <taxon>Streptophyta</taxon>
        <taxon>Embryophyta</taxon>
        <taxon>Tracheophyta</taxon>
        <taxon>Spermatophyta</taxon>
        <taxon>Magnoliopsida</taxon>
        <taxon>eudicotyledons</taxon>
        <taxon>Gunneridae</taxon>
        <taxon>Pentapetalae</taxon>
        <taxon>rosids</taxon>
        <taxon>fabids</taxon>
        <taxon>Fabales</taxon>
        <taxon>Quillajaceae</taxon>
        <taxon>Quillaja</taxon>
    </lineage>
</organism>
<dbReference type="GO" id="GO:0009696">
    <property type="term" value="P:salicylic acid metabolic process"/>
    <property type="evidence" value="ECO:0007669"/>
    <property type="project" value="TreeGrafter"/>
</dbReference>
<dbReference type="AlphaFoldDB" id="A0AAD7QJN0"/>
<dbReference type="KEGG" id="qsa:O6P43_001838"/>
<dbReference type="GO" id="GO:0080031">
    <property type="term" value="F:methyl salicylate esterase activity"/>
    <property type="evidence" value="ECO:0007669"/>
    <property type="project" value="TreeGrafter"/>
</dbReference>